<dbReference type="SUPFAM" id="SSF56219">
    <property type="entry name" value="DNase I-like"/>
    <property type="match status" value="1"/>
</dbReference>
<dbReference type="Pfam" id="PF03372">
    <property type="entry name" value="Exo_endo_phos"/>
    <property type="match status" value="1"/>
</dbReference>
<dbReference type="InterPro" id="IPR036691">
    <property type="entry name" value="Endo/exonu/phosph_ase_sf"/>
</dbReference>
<dbReference type="EMBL" id="NEVH01003037">
    <property type="protein sequence ID" value="PNF40765.1"/>
    <property type="molecule type" value="Genomic_DNA"/>
</dbReference>
<evidence type="ECO:0000256" key="1">
    <source>
        <dbReference type="SAM" id="MobiDB-lite"/>
    </source>
</evidence>
<sequence>MTNTITEDPTLTGAASRRQEDASDGSVATGGPHKIEGKSLVLLQVNCRSILNNSLEFWNLIDAYNPDVIIGTESWLREEISNAEVFRDEYTTFRRDRNTRGGGVFICVKNYIACVELWVDEDFEMIAVEVKGRDPKCTWEIVGIYRAPNEDMRVIERLAVRADSLGNFTKRSITSIAGDLNLPYADWNGNVQCTSGGQESVNRLVWESGYTQVVNNSTRGDALLDVYLVRPENLFTSCSVIQGISDHCVVLLEVEWEETYYRSEVERLVPVYHKADTIGLQHFSGINLQYGQAMVDALRKYGIISRT</sequence>
<accession>A0A2J7RIU6</accession>
<name>A0A2J7RIU6_9NEOP</name>
<feature type="region of interest" description="Disordered" evidence="1">
    <location>
        <begin position="1"/>
        <end position="31"/>
    </location>
</feature>
<dbReference type="PANTHER" id="PTHR33395:SF22">
    <property type="entry name" value="REVERSE TRANSCRIPTASE DOMAIN-CONTAINING PROTEIN"/>
    <property type="match status" value="1"/>
</dbReference>
<reference evidence="3 4" key="1">
    <citation type="submission" date="2017-12" db="EMBL/GenBank/DDBJ databases">
        <title>Hemimetabolous genomes reveal molecular basis of termite eusociality.</title>
        <authorList>
            <person name="Harrison M.C."/>
            <person name="Jongepier E."/>
            <person name="Robertson H.M."/>
            <person name="Arning N."/>
            <person name="Bitard-Feildel T."/>
            <person name="Chao H."/>
            <person name="Childers C.P."/>
            <person name="Dinh H."/>
            <person name="Doddapaneni H."/>
            <person name="Dugan S."/>
            <person name="Gowin J."/>
            <person name="Greiner C."/>
            <person name="Han Y."/>
            <person name="Hu H."/>
            <person name="Hughes D.S.T."/>
            <person name="Huylmans A.-K."/>
            <person name="Kemena C."/>
            <person name="Kremer L.P.M."/>
            <person name="Lee S.L."/>
            <person name="Lopez-Ezquerra A."/>
            <person name="Mallet L."/>
            <person name="Monroy-Kuhn J.M."/>
            <person name="Moser A."/>
            <person name="Murali S.C."/>
            <person name="Muzny D.M."/>
            <person name="Otani S."/>
            <person name="Piulachs M.-D."/>
            <person name="Poelchau M."/>
            <person name="Qu J."/>
            <person name="Schaub F."/>
            <person name="Wada-Katsumata A."/>
            <person name="Worley K.C."/>
            <person name="Xie Q."/>
            <person name="Ylla G."/>
            <person name="Poulsen M."/>
            <person name="Gibbs R.A."/>
            <person name="Schal C."/>
            <person name="Richards S."/>
            <person name="Belles X."/>
            <person name="Korb J."/>
            <person name="Bornberg-Bauer E."/>
        </authorList>
    </citation>
    <scope>NUCLEOTIDE SEQUENCE [LARGE SCALE GENOMIC DNA]</scope>
    <source>
        <tissue evidence="3">Whole body</tissue>
    </source>
</reference>
<proteinExistence type="predicted"/>
<dbReference type="InterPro" id="IPR005135">
    <property type="entry name" value="Endo/exonuclease/phosphatase"/>
</dbReference>
<comment type="caution">
    <text evidence="3">The sequence shown here is derived from an EMBL/GenBank/DDBJ whole genome shotgun (WGS) entry which is preliminary data.</text>
</comment>
<dbReference type="Gene3D" id="3.60.10.10">
    <property type="entry name" value="Endonuclease/exonuclease/phosphatase"/>
    <property type="match status" value="1"/>
</dbReference>
<gene>
    <name evidence="3" type="ORF">B7P43_G17379</name>
</gene>
<dbReference type="STRING" id="105785.A0A2J7RIU6"/>
<evidence type="ECO:0000313" key="3">
    <source>
        <dbReference type="EMBL" id="PNF40765.1"/>
    </source>
</evidence>
<dbReference type="PANTHER" id="PTHR33395">
    <property type="entry name" value="TRANSCRIPTASE, PUTATIVE-RELATED-RELATED"/>
    <property type="match status" value="1"/>
</dbReference>
<dbReference type="Proteomes" id="UP000235965">
    <property type="component" value="Unassembled WGS sequence"/>
</dbReference>
<dbReference type="InParanoid" id="A0A2J7RIU6"/>
<dbReference type="AlphaFoldDB" id="A0A2J7RIU6"/>
<protein>
    <recommendedName>
        <fullName evidence="2">Endonuclease/exonuclease/phosphatase domain-containing protein</fullName>
    </recommendedName>
</protein>
<organism evidence="3 4">
    <name type="scientific">Cryptotermes secundus</name>
    <dbReference type="NCBI Taxonomy" id="105785"/>
    <lineage>
        <taxon>Eukaryota</taxon>
        <taxon>Metazoa</taxon>
        <taxon>Ecdysozoa</taxon>
        <taxon>Arthropoda</taxon>
        <taxon>Hexapoda</taxon>
        <taxon>Insecta</taxon>
        <taxon>Pterygota</taxon>
        <taxon>Neoptera</taxon>
        <taxon>Polyneoptera</taxon>
        <taxon>Dictyoptera</taxon>
        <taxon>Blattodea</taxon>
        <taxon>Blattoidea</taxon>
        <taxon>Termitoidae</taxon>
        <taxon>Kalotermitidae</taxon>
        <taxon>Cryptotermitinae</taxon>
        <taxon>Cryptotermes</taxon>
    </lineage>
</organism>
<evidence type="ECO:0000313" key="4">
    <source>
        <dbReference type="Proteomes" id="UP000235965"/>
    </source>
</evidence>
<keyword evidence="4" id="KW-1185">Reference proteome</keyword>
<evidence type="ECO:0000259" key="2">
    <source>
        <dbReference type="Pfam" id="PF03372"/>
    </source>
</evidence>
<feature type="domain" description="Endonuclease/exonuclease/phosphatase" evidence="2">
    <location>
        <begin position="44"/>
        <end position="247"/>
    </location>
</feature>
<dbReference type="GO" id="GO:0003824">
    <property type="term" value="F:catalytic activity"/>
    <property type="evidence" value="ECO:0007669"/>
    <property type="project" value="InterPro"/>
</dbReference>